<dbReference type="STRING" id="317619.GCA_000332315_02023"/>
<accession>A0A0M2PXA8</accession>
<dbReference type="GO" id="GO:0030170">
    <property type="term" value="F:pyridoxal phosphate binding"/>
    <property type="evidence" value="ECO:0007669"/>
    <property type="project" value="UniProtKB-UniRule"/>
</dbReference>
<keyword evidence="4 11" id="KW-0963">Cytoplasm</keyword>
<feature type="binding site" evidence="11">
    <location>
        <position position="44"/>
    </location>
    <ligand>
        <name>substrate</name>
    </ligand>
</feature>
<evidence type="ECO:0000256" key="7">
    <source>
        <dbReference type="ARBA" id="ARBA00022691"/>
    </source>
</evidence>
<dbReference type="CDD" id="cd00610">
    <property type="entry name" value="OAT_like"/>
    <property type="match status" value="1"/>
</dbReference>
<dbReference type="UniPathway" id="UPA00078">
    <property type="reaction ID" value="UER00160"/>
</dbReference>
<reference evidence="12" key="1">
    <citation type="submission" date="2012-04" db="EMBL/GenBank/DDBJ databases">
        <authorList>
            <person name="Borisov I.G."/>
            <person name="Ivanikova N.V."/>
            <person name="Pinevich A.V."/>
        </authorList>
    </citation>
    <scope>NUCLEOTIDE SEQUENCE</scope>
    <source>
        <strain evidence="12">CALU 1027</strain>
    </source>
</reference>
<evidence type="ECO:0000256" key="2">
    <source>
        <dbReference type="ARBA" id="ARBA00004496"/>
    </source>
</evidence>
<evidence type="ECO:0000256" key="9">
    <source>
        <dbReference type="ARBA" id="ARBA00022898"/>
    </source>
</evidence>
<dbReference type="Gene3D" id="3.40.640.10">
    <property type="entry name" value="Type I PLP-dependent aspartate aminotransferase-like (Major domain)"/>
    <property type="match status" value="1"/>
</dbReference>
<comment type="similarity">
    <text evidence="10 11">Belongs to the class-III pyridoxal-phosphate-dependent aminotransferase family. BioA subfamily.</text>
</comment>
<evidence type="ECO:0000256" key="6">
    <source>
        <dbReference type="ARBA" id="ARBA00022679"/>
    </source>
</evidence>
<dbReference type="Gene3D" id="3.90.1150.10">
    <property type="entry name" value="Aspartate Aminotransferase, domain 1"/>
    <property type="match status" value="1"/>
</dbReference>
<comment type="catalytic activity">
    <reaction evidence="11">
        <text>(8S)-8-amino-7-oxononanoate + S-adenosyl-L-methionine = S-adenosyl-4-methylsulfanyl-2-oxobutanoate + (7R,8S)-7,8-diammoniononanoate</text>
        <dbReference type="Rhea" id="RHEA:16861"/>
        <dbReference type="ChEBI" id="CHEBI:16490"/>
        <dbReference type="ChEBI" id="CHEBI:59789"/>
        <dbReference type="ChEBI" id="CHEBI:149468"/>
        <dbReference type="ChEBI" id="CHEBI:149469"/>
        <dbReference type="EC" id="2.6.1.62"/>
    </reaction>
</comment>
<dbReference type="GO" id="GO:0005737">
    <property type="term" value="C:cytoplasm"/>
    <property type="evidence" value="ECO:0007669"/>
    <property type="project" value="UniProtKB-SubCell"/>
</dbReference>
<evidence type="ECO:0000256" key="4">
    <source>
        <dbReference type="ARBA" id="ARBA00022490"/>
    </source>
</evidence>
<keyword evidence="13" id="KW-1185">Reference proteome</keyword>
<comment type="subcellular location">
    <subcellularLocation>
        <location evidence="2 11">Cytoplasm</location>
    </subcellularLocation>
</comment>
<dbReference type="InterPro" id="IPR005815">
    <property type="entry name" value="BioA"/>
</dbReference>
<keyword evidence="7 11" id="KW-0949">S-adenosyl-L-methionine</keyword>
<organism evidence="12 13">
    <name type="scientific">Prochlorothrix hollandica PCC 9006 = CALU 1027</name>
    <dbReference type="NCBI Taxonomy" id="317619"/>
    <lineage>
        <taxon>Bacteria</taxon>
        <taxon>Bacillati</taxon>
        <taxon>Cyanobacteriota</taxon>
        <taxon>Cyanophyceae</taxon>
        <taxon>Prochlorotrichales</taxon>
        <taxon>Prochlorotrichaceae</taxon>
        <taxon>Prochlorothrix</taxon>
    </lineage>
</organism>
<evidence type="ECO:0000256" key="5">
    <source>
        <dbReference type="ARBA" id="ARBA00022576"/>
    </source>
</evidence>
<feature type="modified residue" description="N6-(pyridoxal phosphate)lysine" evidence="11">
    <location>
        <position position="269"/>
    </location>
</feature>
<dbReference type="PANTHER" id="PTHR42684:SF3">
    <property type="entry name" value="ADENOSYLMETHIONINE-8-AMINO-7-OXONONANOATE AMINOTRANSFERASE"/>
    <property type="match status" value="1"/>
</dbReference>
<dbReference type="EC" id="2.6.1.62" evidence="11"/>
<evidence type="ECO:0000256" key="11">
    <source>
        <dbReference type="HAMAP-Rule" id="MF_00834"/>
    </source>
</evidence>
<dbReference type="GO" id="GO:0004015">
    <property type="term" value="F:adenosylmethionine-8-amino-7-oxononanoate transaminase activity"/>
    <property type="evidence" value="ECO:0007669"/>
    <property type="project" value="UniProtKB-UniRule"/>
</dbReference>
<dbReference type="Pfam" id="PF00202">
    <property type="entry name" value="Aminotran_3"/>
    <property type="match status" value="1"/>
</dbReference>
<dbReference type="NCBIfam" id="TIGR00508">
    <property type="entry name" value="bioA"/>
    <property type="match status" value="1"/>
</dbReference>
<dbReference type="HAMAP" id="MF_00834">
    <property type="entry name" value="BioA"/>
    <property type="match status" value="1"/>
</dbReference>
<keyword evidence="6 11" id="KW-0808">Transferase</keyword>
<feature type="binding site" evidence="11">
    <location>
        <position position="303"/>
    </location>
    <ligand>
        <name>substrate</name>
    </ligand>
</feature>
<feature type="binding site" evidence="11">
    <location>
        <position position="391"/>
    </location>
    <ligand>
        <name>substrate</name>
    </ligand>
</feature>
<feature type="site" description="Participates in the substrate recognition with KAPA and in a stacking interaction with the adenine ring of SAM" evidence="11">
    <location>
        <position position="9"/>
    </location>
</feature>
<comment type="pathway">
    <text evidence="11">Cofactor biosynthesis; biotin biosynthesis; 7,8-diaminononanoate from 8-amino-7-oxononanoate (SAM route): step 1/1.</text>
</comment>
<evidence type="ECO:0000256" key="10">
    <source>
        <dbReference type="ARBA" id="ARBA00060970"/>
    </source>
</evidence>
<dbReference type="InterPro" id="IPR005814">
    <property type="entry name" value="Aminotrans_3"/>
</dbReference>
<evidence type="ECO:0000256" key="3">
    <source>
        <dbReference type="ARBA" id="ARBA00011738"/>
    </source>
</evidence>
<name>A0A0M2PXA8_PROHO</name>
<dbReference type="GO" id="GO:0009102">
    <property type="term" value="P:biotin biosynthetic process"/>
    <property type="evidence" value="ECO:0007669"/>
    <property type="project" value="UniProtKB-UniRule"/>
</dbReference>
<dbReference type="InterPro" id="IPR015422">
    <property type="entry name" value="PyrdxlP-dep_Trfase_small"/>
</dbReference>
<dbReference type="eggNOG" id="COG0161">
    <property type="taxonomic scope" value="Bacteria"/>
</dbReference>
<feature type="binding site" evidence="11">
    <location>
        <position position="136"/>
    </location>
    <ligand>
        <name>substrate</name>
    </ligand>
</feature>
<keyword evidence="9 11" id="KW-0663">Pyridoxal phosphate</keyword>
<comment type="subunit">
    <text evidence="3 11">Homodimer.</text>
</comment>
<evidence type="ECO:0000313" key="12">
    <source>
        <dbReference type="EMBL" id="KKI99011.1"/>
    </source>
</evidence>
<evidence type="ECO:0000256" key="8">
    <source>
        <dbReference type="ARBA" id="ARBA00022756"/>
    </source>
</evidence>
<comment type="caution">
    <text evidence="12">The sequence shown here is derived from an EMBL/GenBank/DDBJ whole genome shotgun (WGS) entry which is preliminary data.</text>
</comment>
<feature type="binding site" evidence="11">
    <location>
        <position position="269"/>
    </location>
    <ligand>
        <name>substrate</name>
    </ligand>
</feature>
<dbReference type="InterPro" id="IPR015424">
    <property type="entry name" value="PyrdxlP-dep_Trfase"/>
</dbReference>
<dbReference type="RefSeq" id="WP_017712465.1">
    <property type="nucleotide sequence ID" value="NZ_KB235937.1"/>
</dbReference>
<comment type="cofactor">
    <cofactor evidence="1 11">
        <name>pyridoxal 5'-phosphate</name>
        <dbReference type="ChEBI" id="CHEBI:597326"/>
    </cofactor>
</comment>
<dbReference type="SUPFAM" id="SSF53383">
    <property type="entry name" value="PLP-dependent transferases"/>
    <property type="match status" value="1"/>
</dbReference>
<sequence>MHPHLWYPFTAAKTAPTPLKVKAGQGVWLELDNGQRILDCISSWWVNLHGHSHPAIAAAIAHQAQTLEHVIFAGFSHDPAEQLAEKLVQKLPGDLNRVFFSDNGSTAVEVALKMAYQYWHNQGQARSTFLAFEGAYHGDTFGAMAVGARSLFNAAFDTLMFAVDTVPFPATFQGDETVAEQERQSLAAIATQIDQAPHAYAALILEPLVQGAGGMRMCRPEFVAQVVQCCRERGVLVIFDEVMTGFGRTGDWFACLKAGVQPDLICLSKGLTGGFLPLSVTVATETIYQGFYSDEPQKTLYHGHSYTANPLGCAAALASWDLTTAAEPQFQALAALHHQGLARLRHHKGVTQCRVMGTIAAFNWVTDQPGYLNQWGQWIRQQAIAQGLLLRPLGNVLYVLPPYCITAAELSQVYDGIDKILAQAPDF</sequence>
<evidence type="ECO:0000256" key="1">
    <source>
        <dbReference type="ARBA" id="ARBA00001933"/>
    </source>
</evidence>
<dbReference type="AlphaFoldDB" id="A0A0M2PXA8"/>
<feature type="binding site" evidence="11">
    <location>
        <position position="240"/>
    </location>
    <ligand>
        <name>pyridoxal 5'-phosphate</name>
        <dbReference type="ChEBI" id="CHEBI:597326"/>
    </ligand>
</feature>
<feature type="binding site" evidence="11">
    <location>
        <begin position="104"/>
        <end position="105"/>
    </location>
    <ligand>
        <name>pyridoxal 5'-phosphate</name>
        <dbReference type="ChEBI" id="CHEBI:597326"/>
    </ligand>
</feature>
<dbReference type="PROSITE" id="PS00600">
    <property type="entry name" value="AA_TRANSFER_CLASS_3"/>
    <property type="match status" value="1"/>
</dbReference>
<dbReference type="InterPro" id="IPR049704">
    <property type="entry name" value="Aminotrans_3_PPA_site"/>
</dbReference>
<comment type="function">
    <text evidence="11">Catalyzes the transfer of the alpha-amino group from S-adenosyl-L-methionine (SAM) to 7-keto-8-aminopelargonic acid (KAPA) to form 7,8-diaminopelargonic acid (DAPA). It is the only aminotransferase known to utilize SAM as an amino donor.</text>
</comment>
<dbReference type="InterPro" id="IPR015421">
    <property type="entry name" value="PyrdxlP-dep_Trfase_major"/>
</dbReference>
<keyword evidence="8 11" id="KW-0093">Biotin biosynthesis</keyword>
<feature type="binding site" evidence="11">
    <location>
        <begin position="304"/>
        <end position="305"/>
    </location>
    <ligand>
        <name>pyridoxal 5'-phosphate</name>
        <dbReference type="ChEBI" id="CHEBI:597326"/>
    </ligand>
</feature>
<protein>
    <recommendedName>
        <fullName evidence="11">Adenosylmethionine-8-amino-7-oxononanoate aminotransferase</fullName>
        <ecNumber evidence="11">2.6.1.62</ecNumber>
    </recommendedName>
    <alternativeName>
        <fullName evidence="11">7,8-diamino-pelargonic acid aminotransferase</fullName>
        <shortName evidence="11">DAPA AT</shortName>
        <shortName evidence="11">DAPA aminotransferase</shortName>
    </alternativeName>
    <alternativeName>
        <fullName evidence="11">7,8-diaminononanoate synthase</fullName>
        <shortName evidence="11">DANS</shortName>
    </alternativeName>
    <alternativeName>
        <fullName evidence="11">Diaminopelargonic acid synthase</fullName>
    </alternativeName>
</protein>
<dbReference type="OrthoDB" id="9807885at2"/>
<evidence type="ECO:0000313" key="13">
    <source>
        <dbReference type="Proteomes" id="UP000034681"/>
    </source>
</evidence>
<keyword evidence="5 11" id="KW-0032">Aminotransferase</keyword>
<dbReference type="NCBIfam" id="NF004624">
    <property type="entry name" value="PRK05964.1"/>
    <property type="match status" value="1"/>
</dbReference>
<dbReference type="FunFam" id="3.40.640.10:FF:000078">
    <property type="entry name" value="Adenosylmethionine-8-amino-7-oxononanoate aminotransferase"/>
    <property type="match status" value="1"/>
</dbReference>
<gene>
    <name evidence="11" type="primary">bioA</name>
    <name evidence="12" type="ORF">PROH_14460</name>
</gene>
<dbReference type="Proteomes" id="UP000034681">
    <property type="component" value="Unassembled WGS sequence"/>
</dbReference>
<dbReference type="GO" id="GO:0004141">
    <property type="term" value="F:dethiobiotin synthase activity"/>
    <property type="evidence" value="ECO:0007669"/>
    <property type="project" value="TreeGrafter"/>
</dbReference>
<dbReference type="PANTHER" id="PTHR42684">
    <property type="entry name" value="ADENOSYLMETHIONINE-8-AMINO-7-OXONONANOATE AMINOTRANSFERASE"/>
    <property type="match status" value="1"/>
</dbReference>
<proteinExistence type="inferred from homology"/>
<dbReference type="EMBL" id="AJTX02000006">
    <property type="protein sequence ID" value="KKI99011.1"/>
    <property type="molecule type" value="Genomic_DNA"/>
</dbReference>